<gene>
    <name evidence="1" type="ORF">Csa_6G006855</name>
</gene>
<reference evidence="1 2" key="3">
    <citation type="journal article" date="2010" name="BMC Genomics">
        <title>Transcriptome sequencing and comparative analysis of cucumber flowers with different sex types.</title>
        <authorList>
            <person name="Guo S."/>
            <person name="Zheng Y."/>
            <person name="Joung J.G."/>
            <person name="Liu S."/>
            <person name="Zhang Z."/>
            <person name="Crasta O.R."/>
            <person name="Sobral B.W."/>
            <person name="Xu Y."/>
            <person name="Huang S."/>
            <person name="Fei Z."/>
        </authorList>
    </citation>
    <scope>NUCLEOTIDE SEQUENCE [LARGE SCALE GENOMIC DNA]</scope>
    <source>
        <strain evidence="2">cv. 9930</strain>
    </source>
</reference>
<protein>
    <submittedName>
        <fullName evidence="1">Uncharacterized protein</fullName>
    </submittedName>
</protein>
<evidence type="ECO:0000313" key="2">
    <source>
        <dbReference type="Proteomes" id="UP000029981"/>
    </source>
</evidence>
<reference evidence="1 2" key="2">
    <citation type="journal article" date="2009" name="PLoS ONE">
        <title>An integrated genetic and cytogenetic map of the cucumber genome.</title>
        <authorList>
            <person name="Ren Y."/>
            <person name="Zhang Z."/>
            <person name="Liu J."/>
            <person name="Staub J.E."/>
            <person name="Han Y."/>
            <person name="Cheng Z."/>
            <person name="Li X."/>
            <person name="Lu J."/>
            <person name="Miao H."/>
            <person name="Kang H."/>
            <person name="Xie B."/>
            <person name="Gu X."/>
            <person name="Wang X."/>
            <person name="Du Y."/>
            <person name="Jin W."/>
            <person name="Huang S."/>
        </authorList>
    </citation>
    <scope>NUCLEOTIDE SEQUENCE [LARGE SCALE GENOMIC DNA]</scope>
    <source>
        <strain evidence="2">cv. 9930</strain>
    </source>
</reference>
<accession>A0A0A0K7I9</accession>
<reference evidence="1 2" key="4">
    <citation type="journal article" date="2011" name="BMC Genomics">
        <title>RNA-Seq improves annotation of protein-coding genes in the cucumber genome.</title>
        <authorList>
            <person name="Li Z."/>
            <person name="Zhang Z."/>
            <person name="Yan P."/>
            <person name="Huang S."/>
            <person name="Fei Z."/>
            <person name="Lin K."/>
        </authorList>
    </citation>
    <scope>NUCLEOTIDE SEQUENCE [LARGE SCALE GENOMIC DNA]</scope>
    <source>
        <strain evidence="2">cv. 9930</strain>
    </source>
</reference>
<dbReference type="Gramene" id="KGN45700">
    <property type="protein sequence ID" value="KGN45700"/>
    <property type="gene ID" value="Csa_6G006855"/>
</dbReference>
<proteinExistence type="predicted"/>
<sequence>MLVANKESSQGIKLQLPTIEMRCQSPEETSRNSKNRDVLKIWIVVKAIAGDVMSIMSPFPPGYTNPRQTISRQNLSQFVKSTTRHYIRMSRIMTHISTLDPKHTQNHSTTQMNQNALRFQDPINHKKHHHSNRNQRIHSNMPLLLKQTLFGKFRRKLSVILRNLRDLKILEMKSSKQPIQIRPSGARMISNECIGHIMTR</sequence>
<organism evidence="1 2">
    <name type="scientific">Cucumis sativus</name>
    <name type="common">Cucumber</name>
    <dbReference type="NCBI Taxonomy" id="3659"/>
    <lineage>
        <taxon>Eukaryota</taxon>
        <taxon>Viridiplantae</taxon>
        <taxon>Streptophyta</taxon>
        <taxon>Embryophyta</taxon>
        <taxon>Tracheophyta</taxon>
        <taxon>Spermatophyta</taxon>
        <taxon>Magnoliopsida</taxon>
        <taxon>eudicotyledons</taxon>
        <taxon>Gunneridae</taxon>
        <taxon>Pentapetalae</taxon>
        <taxon>rosids</taxon>
        <taxon>fabids</taxon>
        <taxon>Cucurbitales</taxon>
        <taxon>Cucurbitaceae</taxon>
        <taxon>Benincaseae</taxon>
        <taxon>Cucumis</taxon>
    </lineage>
</organism>
<evidence type="ECO:0000313" key="1">
    <source>
        <dbReference type="EMBL" id="KGN45700.1"/>
    </source>
</evidence>
<reference evidence="1 2" key="1">
    <citation type="journal article" date="2009" name="Nat. Genet.">
        <title>The genome of the cucumber, Cucumis sativus L.</title>
        <authorList>
            <person name="Huang S."/>
            <person name="Li R."/>
            <person name="Zhang Z."/>
            <person name="Li L."/>
            <person name="Gu X."/>
            <person name="Fan W."/>
            <person name="Lucas W.J."/>
            <person name="Wang X."/>
            <person name="Xie B."/>
            <person name="Ni P."/>
            <person name="Ren Y."/>
            <person name="Zhu H."/>
            <person name="Li J."/>
            <person name="Lin K."/>
            <person name="Jin W."/>
            <person name="Fei Z."/>
            <person name="Li G."/>
            <person name="Staub J."/>
            <person name="Kilian A."/>
            <person name="van der Vossen E.A."/>
            <person name="Wu Y."/>
            <person name="Guo J."/>
            <person name="He J."/>
            <person name="Jia Z."/>
            <person name="Ren Y."/>
            <person name="Tian G."/>
            <person name="Lu Y."/>
            <person name="Ruan J."/>
            <person name="Qian W."/>
            <person name="Wang M."/>
            <person name="Huang Q."/>
            <person name="Li B."/>
            <person name="Xuan Z."/>
            <person name="Cao J."/>
            <person name="Asan"/>
            <person name="Wu Z."/>
            <person name="Zhang J."/>
            <person name="Cai Q."/>
            <person name="Bai Y."/>
            <person name="Zhao B."/>
            <person name="Han Y."/>
            <person name="Li Y."/>
            <person name="Li X."/>
            <person name="Wang S."/>
            <person name="Shi Q."/>
            <person name="Liu S."/>
            <person name="Cho W.K."/>
            <person name="Kim J.Y."/>
            <person name="Xu Y."/>
            <person name="Heller-Uszynska K."/>
            <person name="Miao H."/>
            <person name="Cheng Z."/>
            <person name="Zhang S."/>
            <person name="Wu J."/>
            <person name="Yang Y."/>
            <person name="Kang H."/>
            <person name="Li M."/>
            <person name="Liang H."/>
            <person name="Ren X."/>
            <person name="Shi Z."/>
            <person name="Wen M."/>
            <person name="Jian M."/>
            <person name="Yang H."/>
            <person name="Zhang G."/>
            <person name="Yang Z."/>
            <person name="Chen R."/>
            <person name="Liu S."/>
            <person name="Li J."/>
            <person name="Ma L."/>
            <person name="Liu H."/>
            <person name="Zhou Y."/>
            <person name="Zhao J."/>
            <person name="Fang X."/>
            <person name="Li G."/>
            <person name="Fang L."/>
            <person name="Li Y."/>
            <person name="Liu D."/>
            <person name="Zheng H."/>
            <person name="Zhang Y."/>
            <person name="Qin N."/>
            <person name="Li Z."/>
            <person name="Yang G."/>
            <person name="Yang S."/>
            <person name="Bolund L."/>
            <person name="Kristiansen K."/>
            <person name="Zheng H."/>
            <person name="Li S."/>
            <person name="Zhang X."/>
            <person name="Yang H."/>
            <person name="Wang J."/>
            <person name="Sun R."/>
            <person name="Zhang B."/>
            <person name="Jiang S."/>
            <person name="Wang J."/>
            <person name="Du Y."/>
            <person name="Li S."/>
        </authorList>
    </citation>
    <scope>NUCLEOTIDE SEQUENCE [LARGE SCALE GENOMIC DNA]</scope>
    <source>
        <strain evidence="2">cv. 9930</strain>
    </source>
</reference>
<dbReference type="AlphaFoldDB" id="A0A0A0K7I9"/>
<dbReference type="EMBL" id="CM002927">
    <property type="protein sequence ID" value="KGN45700.1"/>
    <property type="molecule type" value="Genomic_DNA"/>
</dbReference>
<name>A0A0A0K7I9_CUCSA</name>
<keyword evidence="2" id="KW-1185">Reference proteome</keyword>
<dbReference type="Proteomes" id="UP000029981">
    <property type="component" value="Chromosome 6"/>
</dbReference>